<reference evidence="2" key="1">
    <citation type="submission" date="2021-01" db="EMBL/GenBank/DDBJ databases">
        <title>Caligus Genome Assembly.</title>
        <authorList>
            <person name="Gallardo-Escarate C."/>
        </authorList>
    </citation>
    <scope>NUCLEOTIDE SEQUENCE [LARGE SCALE GENOMIC DNA]</scope>
</reference>
<accession>A0A7T8KIW8</accession>
<name>A0A7T8KIW8_CALRO</name>
<dbReference type="EMBL" id="CP045890">
    <property type="protein sequence ID" value="QQP56777.1"/>
    <property type="molecule type" value="Genomic_DNA"/>
</dbReference>
<dbReference type="Proteomes" id="UP000595437">
    <property type="component" value="Chromosome 1"/>
</dbReference>
<sequence length="70" mass="8016">MITSVQRSTFINHSNTKVNTYRRHGVSFRYYSPSTYTNNTRQQSPDGEKAFTKILGMALATSHDGWTPLF</sequence>
<evidence type="ECO:0000313" key="2">
    <source>
        <dbReference type="Proteomes" id="UP000595437"/>
    </source>
</evidence>
<organism evidence="1 2">
    <name type="scientific">Caligus rogercresseyi</name>
    <name type="common">Sea louse</name>
    <dbReference type="NCBI Taxonomy" id="217165"/>
    <lineage>
        <taxon>Eukaryota</taxon>
        <taxon>Metazoa</taxon>
        <taxon>Ecdysozoa</taxon>
        <taxon>Arthropoda</taxon>
        <taxon>Crustacea</taxon>
        <taxon>Multicrustacea</taxon>
        <taxon>Hexanauplia</taxon>
        <taxon>Copepoda</taxon>
        <taxon>Siphonostomatoida</taxon>
        <taxon>Caligidae</taxon>
        <taxon>Caligus</taxon>
    </lineage>
</organism>
<dbReference type="AlphaFoldDB" id="A0A7T8KIW8"/>
<evidence type="ECO:0000313" key="1">
    <source>
        <dbReference type="EMBL" id="QQP56777.1"/>
    </source>
</evidence>
<proteinExistence type="predicted"/>
<protein>
    <submittedName>
        <fullName evidence="1">Uncharacterized protein</fullName>
    </submittedName>
</protein>
<keyword evidence="2" id="KW-1185">Reference proteome</keyword>
<gene>
    <name evidence="1" type="ORF">FKW44_001550</name>
</gene>